<dbReference type="InterPro" id="IPR037818">
    <property type="entry name" value="TAF8"/>
</dbReference>
<dbReference type="SMART" id="SM00576">
    <property type="entry name" value="BTP"/>
    <property type="match status" value="1"/>
</dbReference>
<protein>
    <recommendedName>
        <fullName evidence="3">Transcription initiation factor TFIID subunit 8</fullName>
    </recommendedName>
</protein>
<dbReference type="CDD" id="cd22918">
    <property type="entry name" value="HFD_TAF8"/>
    <property type="match status" value="1"/>
</dbReference>
<feature type="domain" description="Bromodomain associated" evidence="8">
    <location>
        <begin position="5"/>
        <end position="81"/>
    </location>
</feature>
<dbReference type="GO" id="GO:0005669">
    <property type="term" value="C:transcription factor TFIID complex"/>
    <property type="evidence" value="ECO:0007669"/>
    <property type="project" value="InterPro"/>
</dbReference>
<reference evidence="9" key="1">
    <citation type="journal article" date="2019" name="bioRxiv">
        <title>The Genome of the Zebra Mussel, Dreissena polymorpha: A Resource for Invasive Species Research.</title>
        <authorList>
            <person name="McCartney M.A."/>
            <person name="Auch B."/>
            <person name="Kono T."/>
            <person name="Mallez S."/>
            <person name="Zhang Y."/>
            <person name="Obille A."/>
            <person name="Becker A."/>
            <person name="Abrahante J.E."/>
            <person name="Garbe J."/>
            <person name="Badalamenti J.P."/>
            <person name="Herman A."/>
            <person name="Mangelson H."/>
            <person name="Liachko I."/>
            <person name="Sullivan S."/>
            <person name="Sone E.D."/>
            <person name="Koren S."/>
            <person name="Silverstein K.A.T."/>
            <person name="Beckman K.B."/>
            <person name="Gohl D.M."/>
        </authorList>
    </citation>
    <scope>NUCLEOTIDE SEQUENCE</scope>
    <source>
        <strain evidence="9">Duluth1</strain>
        <tissue evidence="9">Whole animal</tissue>
    </source>
</reference>
<evidence type="ECO:0000256" key="7">
    <source>
        <dbReference type="SAM" id="MobiDB-lite"/>
    </source>
</evidence>
<evidence type="ECO:0000256" key="3">
    <source>
        <dbReference type="ARBA" id="ARBA00017307"/>
    </source>
</evidence>
<proteinExistence type="inferred from homology"/>
<dbReference type="PANTHER" id="PTHR46469:SF1">
    <property type="entry name" value="TRANSCRIPTION INITIATION FACTOR TFIID SUBUNIT 8"/>
    <property type="match status" value="1"/>
</dbReference>
<evidence type="ECO:0000256" key="5">
    <source>
        <dbReference type="ARBA" id="ARBA00023163"/>
    </source>
</evidence>
<comment type="subcellular location">
    <subcellularLocation>
        <location evidence="1">Nucleus</location>
    </subcellularLocation>
</comment>
<evidence type="ECO:0000256" key="2">
    <source>
        <dbReference type="ARBA" id="ARBA00008767"/>
    </source>
</evidence>
<evidence type="ECO:0000313" key="9">
    <source>
        <dbReference type="EMBL" id="KAH3727696.1"/>
    </source>
</evidence>
<dbReference type="InterPro" id="IPR019473">
    <property type="entry name" value="TFIID_su8_C"/>
</dbReference>
<organism evidence="9 10">
    <name type="scientific">Dreissena polymorpha</name>
    <name type="common">Zebra mussel</name>
    <name type="synonym">Mytilus polymorpha</name>
    <dbReference type="NCBI Taxonomy" id="45954"/>
    <lineage>
        <taxon>Eukaryota</taxon>
        <taxon>Metazoa</taxon>
        <taxon>Spiralia</taxon>
        <taxon>Lophotrochozoa</taxon>
        <taxon>Mollusca</taxon>
        <taxon>Bivalvia</taxon>
        <taxon>Autobranchia</taxon>
        <taxon>Heteroconchia</taxon>
        <taxon>Euheterodonta</taxon>
        <taxon>Imparidentia</taxon>
        <taxon>Neoheterodontei</taxon>
        <taxon>Myida</taxon>
        <taxon>Dreissenoidea</taxon>
        <taxon>Dreissenidae</taxon>
        <taxon>Dreissena</taxon>
    </lineage>
</organism>
<feature type="region of interest" description="Disordered" evidence="7">
    <location>
        <begin position="218"/>
        <end position="247"/>
    </location>
</feature>
<dbReference type="SUPFAM" id="SSF47113">
    <property type="entry name" value="Histone-fold"/>
    <property type="match status" value="1"/>
</dbReference>
<gene>
    <name evidence="9" type="ORF">DPMN_053639</name>
</gene>
<keyword evidence="6" id="KW-0539">Nucleus</keyword>
<keyword evidence="4" id="KW-0805">Transcription regulation</keyword>
<comment type="caution">
    <text evidence="9">The sequence shown here is derived from an EMBL/GenBank/DDBJ whole genome shotgun (WGS) entry which is preliminary data.</text>
</comment>
<evidence type="ECO:0000259" key="8">
    <source>
        <dbReference type="SMART" id="SM00576"/>
    </source>
</evidence>
<evidence type="ECO:0000256" key="6">
    <source>
        <dbReference type="ARBA" id="ARBA00023242"/>
    </source>
</evidence>
<dbReference type="AlphaFoldDB" id="A0A9D4CN08"/>
<evidence type="ECO:0000313" key="10">
    <source>
        <dbReference type="Proteomes" id="UP000828390"/>
    </source>
</evidence>
<dbReference type="PANTHER" id="PTHR46469">
    <property type="entry name" value="TRANSCRIPTION INITIATION FACTOR TFIID SUBUNIT 8"/>
    <property type="match status" value="1"/>
</dbReference>
<dbReference type="OrthoDB" id="2193813at2759"/>
<dbReference type="Proteomes" id="UP000828390">
    <property type="component" value="Unassembled WGS sequence"/>
</dbReference>
<dbReference type="Pfam" id="PF07524">
    <property type="entry name" value="Bromo_TP"/>
    <property type="match status" value="1"/>
</dbReference>
<dbReference type="CDD" id="cd08049">
    <property type="entry name" value="TAF8"/>
    <property type="match status" value="1"/>
</dbReference>
<keyword evidence="10" id="KW-1185">Reference proteome</keyword>
<evidence type="ECO:0000256" key="4">
    <source>
        <dbReference type="ARBA" id="ARBA00023015"/>
    </source>
</evidence>
<reference evidence="9" key="2">
    <citation type="submission" date="2020-11" db="EMBL/GenBank/DDBJ databases">
        <authorList>
            <person name="McCartney M.A."/>
            <person name="Auch B."/>
            <person name="Kono T."/>
            <person name="Mallez S."/>
            <person name="Becker A."/>
            <person name="Gohl D.M."/>
            <person name="Silverstein K.A.T."/>
            <person name="Koren S."/>
            <person name="Bechman K.B."/>
            <person name="Herman A."/>
            <person name="Abrahante J.E."/>
            <person name="Garbe J."/>
        </authorList>
    </citation>
    <scope>NUCLEOTIDE SEQUENCE</scope>
    <source>
        <strain evidence="9">Duluth1</strain>
        <tissue evidence="9">Whole animal</tissue>
    </source>
</reference>
<name>A0A9D4CN08_DREPO</name>
<sequence length="266" mass="29124">MDSLSKSRRKALKVSVAALCTEVGFGVAEESAIETLTEMLQSLLTEIGKSSKAYTELSGRTEVMVTDVLTALIDQGIHIDSIPAYANRGGKTVLISPVQTAAPPIQKVLSAGENQPHPAHIPEHLPPFPDPHTYIRTESGTQPVSEYQLIREKAASYKRDTERALTRFVAKTGETQSLFKDDNSLFPLIAVQTHAQPYLAALLPKDQDLDTLEASDIQGYGRQGSGSRPDLPGTRAQKSETVDPELIDNPYLQPVKLPKYKKYKIS</sequence>
<keyword evidence="5" id="KW-0804">Transcription</keyword>
<dbReference type="Pfam" id="PF10406">
    <property type="entry name" value="TAF8_C"/>
    <property type="match status" value="1"/>
</dbReference>
<dbReference type="GO" id="GO:0046982">
    <property type="term" value="F:protein heterodimerization activity"/>
    <property type="evidence" value="ECO:0007669"/>
    <property type="project" value="InterPro"/>
</dbReference>
<dbReference type="InterPro" id="IPR006565">
    <property type="entry name" value="BTP"/>
</dbReference>
<dbReference type="GO" id="GO:0006367">
    <property type="term" value="P:transcription initiation at RNA polymerase II promoter"/>
    <property type="evidence" value="ECO:0007669"/>
    <property type="project" value="TreeGrafter"/>
</dbReference>
<dbReference type="Gene3D" id="1.10.20.10">
    <property type="entry name" value="Histone, subunit A"/>
    <property type="match status" value="1"/>
</dbReference>
<dbReference type="EMBL" id="JAIWYP010000012">
    <property type="protein sequence ID" value="KAH3727696.1"/>
    <property type="molecule type" value="Genomic_DNA"/>
</dbReference>
<dbReference type="InterPro" id="IPR009072">
    <property type="entry name" value="Histone-fold"/>
</dbReference>
<evidence type="ECO:0000256" key="1">
    <source>
        <dbReference type="ARBA" id="ARBA00004123"/>
    </source>
</evidence>
<accession>A0A9D4CN08</accession>
<comment type="similarity">
    <text evidence="2">Belongs to the TAF8 family.</text>
</comment>